<comment type="similarity">
    <text evidence="2 6">Belongs to the transposase mutator family.</text>
</comment>
<evidence type="ECO:0000313" key="8">
    <source>
        <dbReference type="EMBL" id="MEE6262903.1"/>
    </source>
</evidence>
<evidence type="ECO:0000256" key="2">
    <source>
        <dbReference type="ARBA" id="ARBA00010961"/>
    </source>
</evidence>
<dbReference type="EMBL" id="JAZGQK010000047">
    <property type="protein sequence ID" value="MEE6263962.1"/>
    <property type="molecule type" value="Genomic_DNA"/>
</dbReference>
<comment type="function">
    <text evidence="1 6">Required for the transposition of the insertion element.</text>
</comment>
<dbReference type="PROSITE" id="PS01007">
    <property type="entry name" value="TRANSPOSASE_MUTATOR"/>
    <property type="match status" value="1"/>
</dbReference>
<evidence type="ECO:0000313" key="11">
    <source>
        <dbReference type="Proteomes" id="UP001332243"/>
    </source>
</evidence>
<evidence type="ECO:0000313" key="10">
    <source>
        <dbReference type="EMBL" id="MEE6263962.1"/>
    </source>
</evidence>
<name>A0ABU7S5H0_9ACTN</name>
<accession>A0ABU7S5H0</accession>
<keyword evidence="11" id="KW-1185">Reference proteome</keyword>
<protein>
    <recommendedName>
        <fullName evidence="6">Mutator family transposase</fullName>
    </recommendedName>
</protein>
<sequence>MDAHLDEAGVDEATGRRANIRNGHGAKTVQTEVGPVRIQVPRDRAGSFTPRTVPKHARRLDGFNEAILSLYAKGLTTGEIAAHLADVYDADVSRELISRVTDSVVDEMEAWRQRPLDRIYPVVFIDALVMKIRQGQVANRPVYVVVGISLDRERDVLGMWAGTGGEGAKQWAGYLTELRNRGVEDVFMVCSDGLKGMTDAIEQVWPQAVHQQCVVHLVRASLRYTNRKDWQKITPVLRDIYTAPTVAAAEARFEAFAAQFGDQYPAVIRLWRTSWPQFVPFLDYDHEVRKVLYTTNIIESLNARFRQAARRRGHFPTEQAAMKVLYLVVQQKRRGGGSITGRVYGWAKALNALILAYGDRITI</sequence>
<evidence type="ECO:0000256" key="7">
    <source>
        <dbReference type="SAM" id="MobiDB-lite"/>
    </source>
</evidence>
<reference evidence="10 11" key="1">
    <citation type="submission" date="2024-01" db="EMBL/GenBank/DDBJ databases">
        <title>Genome insights into Plantactinospora sonchi sp. nov.</title>
        <authorList>
            <person name="Wang L."/>
        </authorList>
    </citation>
    <scope>NUCLEOTIDE SEQUENCE [LARGE SCALE GENOMIC DNA]</scope>
    <source>
        <strain evidence="10 11">NEAU-QY2</strain>
    </source>
</reference>
<organism evidence="10 11">
    <name type="scientific">Plantactinospora sonchi</name>
    <dbReference type="NCBI Taxonomy" id="1544735"/>
    <lineage>
        <taxon>Bacteria</taxon>
        <taxon>Bacillati</taxon>
        <taxon>Actinomycetota</taxon>
        <taxon>Actinomycetes</taxon>
        <taxon>Micromonosporales</taxon>
        <taxon>Micromonosporaceae</taxon>
        <taxon>Plantactinospora</taxon>
    </lineage>
</organism>
<evidence type="ECO:0000256" key="6">
    <source>
        <dbReference type="RuleBase" id="RU365089"/>
    </source>
</evidence>
<dbReference type="EMBL" id="JAZGQK010000032">
    <property type="protein sequence ID" value="MEE6262903.1"/>
    <property type="molecule type" value="Genomic_DNA"/>
</dbReference>
<dbReference type="Proteomes" id="UP001332243">
    <property type="component" value="Unassembled WGS sequence"/>
</dbReference>
<keyword evidence="6" id="KW-0814">Transposable element</keyword>
<evidence type="ECO:0000256" key="3">
    <source>
        <dbReference type="ARBA" id="ARBA00022578"/>
    </source>
</evidence>
<dbReference type="PANTHER" id="PTHR33217">
    <property type="entry name" value="TRANSPOSASE FOR INSERTION SEQUENCE ELEMENT IS1081"/>
    <property type="match status" value="1"/>
</dbReference>
<evidence type="ECO:0000256" key="1">
    <source>
        <dbReference type="ARBA" id="ARBA00002190"/>
    </source>
</evidence>
<dbReference type="InterPro" id="IPR001207">
    <property type="entry name" value="Transposase_mutator"/>
</dbReference>
<evidence type="ECO:0000313" key="9">
    <source>
        <dbReference type="EMBL" id="MEE6263915.1"/>
    </source>
</evidence>
<dbReference type="EMBL" id="JAZGQK010000047">
    <property type="protein sequence ID" value="MEE6263915.1"/>
    <property type="molecule type" value="Genomic_DNA"/>
</dbReference>
<dbReference type="PANTHER" id="PTHR33217:SF8">
    <property type="entry name" value="MUTATOR FAMILY TRANSPOSASE"/>
    <property type="match status" value="1"/>
</dbReference>
<comment type="caution">
    <text evidence="10">The sequence shown here is derived from an EMBL/GenBank/DDBJ whole genome shotgun (WGS) entry which is preliminary data.</text>
</comment>
<feature type="region of interest" description="Disordered" evidence="7">
    <location>
        <begin position="1"/>
        <end position="28"/>
    </location>
</feature>
<dbReference type="Pfam" id="PF00872">
    <property type="entry name" value="Transposase_mut"/>
    <property type="match status" value="1"/>
</dbReference>
<keyword evidence="4 6" id="KW-0238">DNA-binding</keyword>
<evidence type="ECO:0000256" key="4">
    <source>
        <dbReference type="ARBA" id="ARBA00023125"/>
    </source>
</evidence>
<gene>
    <name evidence="8" type="ORF">V1633_30935</name>
    <name evidence="9" type="ORF">V1633_36245</name>
    <name evidence="10" type="ORF">V1633_36495</name>
</gene>
<dbReference type="NCBIfam" id="NF033543">
    <property type="entry name" value="transpos_IS256"/>
    <property type="match status" value="1"/>
</dbReference>
<proteinExistence type="inferred from homology"/>
<evidence type="ECO:0000256" key="5">
    <source>
        <dbReference type="ARBA" id="ARBA00023172"/>
    </source>
</evidence>
<keyword evidence="3 6" id="KW-0815">Transposition</keyword>
<keyword evidence="5 6" id="KW-0233">DNA recombination</keyword>